<sequence length="69" mass="7574">MSARRPRYVGRGPLPCLVVWKVMCDALPVSGEPVTMAHRERENSIQCTSVQGWSPSRGEGDTVSHGGHR</sequence>
<feature type="region of interest" description="Disordered" evidence="1">
    <location>
        <begin position="40"/>
        <end position="69"/>
    </location>
</feature>
<name>A0A2M4D135_ANODA</name>
<organism evidence="2">
    <name type="scientific">Anopheles darlingi</name>
    <name type="common">Mosquito</name>
    <dbReference type="NCBI Taxonomy" id="43151"/>
    <lineage>
        <taxon>Eukaryota</taxon>
        <taxon>Metazoa</taxon>
        <taxon>Ecdysozoa</taxon>
        <taxon>Arthropoda</taxon>
        <taxon>Hexapoda</taxon>
        <taxon>Insecta</taxon>
        <taxon>Pterygota</taxon>
        <taxon>Neoptera</taxon>
        <taxon>Endopterygota</taxon>
        <taxon>Diptera</taxon>
        <taxon>Nematocera</taxon>
        <taxon>Culicoidea</taxon>
        <taxon>Culicidae</taxon>
        <taxon>Anophelinae</taxon>
        <taxon>Anopheles</taxon>
    </lineage>
</organism>
<feature type="compositionally biased region" description="Polar residues" evidence="1">
    <location>
        <begin position="44"/>
        <end position="54"/>
    </location>
</feature>
<evidence type="ECO:0000256" key="1">
    <source>
        <dbReference type="SAM" id="MobiDB-lite"/>
    </source>
</evidence>
<protein>
    <submittedName>
        <fullName evidence="2">Putative secreted protein</fullName>
    </submittedName>
</protein>
<dbReference type="EMBL" id="GGFL01007061">
    <property type="protein sequence ID" value="MBW71239.1"/>
    <property type="molecule type" value="Transcribed_RNA"/>
</dbReference>
<accession>A0A2M4D135</accession>
<dbReference type="AlphaFoldDB" id="A0A2M4D135"/>
<proteinExistence type="predicted"/>
<evidence type="ECO:0000313" key="2">
    <source>
        <dbReference type="EMBL" id="MBW71239.1"/>
    </source>
</evidence>
<reference evidence="2" key="1">
    <citation type="submission" date="2018-01" db="EMBL/GenBank/DDBJ databases">
        <title>An insight into the sialome of Amazonian anophelines.</title>
        <authorList>
            <person name="Ribeiro J.M."/>
            <person name="Scarpassa V."/>
            <person name="Calvo E."/>
        </authorList>
    </citation>
    <scope>NUCLEOTIDE SEQUENCE</scope>
</reference>